<dbReference type="Pfam" id="PF14769">
    <property type="entry name" value="CLAMP"/>
    <property type="match status" value="1"/>
</dbReference>
<sequence>MNLTLPPLENPLESPSKNEILDWTLQYATKFLSLSTTDEKIKFIQNIFHVQENDYNYNHISTFLIDFHLGNAVFCADSNFNAQQTFFVCKSLSTLLDDAVVASNDNPDLDYDSLRDQLAHKFQFLFKISQPQFTVQEIKSILSFISSTFLKPLRLILLQFHGQPYYTRFIDRKKVFHPPIPDPLSEFIEQPVISRYDFPISYVSSDPKQIMKDFEKYETQMKDIAEKRLNELQKRIDELTSELDNQ</sequence>
<dbReference type="Proteomes" id="UP001470230">
    <property type="component" value="Unassembled WGS sequence"/>
</dbReference>
<reference evidence="1 2" key="1">
    <citation type="submission" date="2024-04" db="EMBL/GenBank/DDBJ databases">
        <title>Tritrichomonas musculus Genome.</title>
        <authorList>
            <person name="Alves-Ferreira E."/>
            <person name="Grigg M."/>
            <person name="Lorenzi H."/>
            <person name="Galac M."/>
        </authorList>
    </citation>
    <scope>NUCLEOTIDE SEQUENCE [LARGE SCALE GENOMIC DNA]</scope>
    <source>
        <strain evidence="1 2">EAF2021</strain>
    </source>
</reference>
<evidence type="ECO:0000313" key="2">
    <source>
        <dbReference type="Proteomes" id="UP001470230"/>
    </source>
</evidence>
<protein>
    <submittedName>
        <fullName evidence="1">Uncharacterized protein</fullName>
    </submittedName>
</protein>
<accession>A0ABR2KF77</accession>
<organism evidence="1 2">
    <name type="scientific">Tritrichomonas musculus</name>
    <dbReference type="NCBI Taxonomy" id="1915356"/>
    <lineage>
        <taxon>Eukaryota</taxon>
        <taxon>Metamonada</taxon>
        <taxon>Parabasalia</taxon>
        <taxon>Tritrichomonadida</taxon>
        <taxon>Tritrichomonadidae</taxon>
        <taxon>Tritrichomonas</taxon>
    </lineage>
</organism>
<evidence type="ECO:0000313" key="1">
    <source>
        <dbReference type="EMBL" id="KAK8889097.1"/>
    </source>
</evidence>
<proteinExistence type="predicted"/>
<dbReference type="InterPro" id="IPR032727">
    <property type="entry name" value="CLAMP"/>
</dbReference>
<gene>
    <name evidence="1" type="ORF">M9Y10_033841</name>
</gene>
<keyword evidence="2" id="KW-1185">Reference proteome</keyword>
<name>A0ABR2KF77_9EUKA</name>
<dbReference type="EMBL" id="JAPFFF010000005">
    <property type="protein sequence ID" value="KAK8889097.1"/>
    <property type="molecule type" value="Genomic_DNA"/>
</dbReference>
<comment type="caution">
    <text evidence="1">The sequence shown here is derived from an EMBL/GenBank/DDBJ whole genome shotgun (WGS) entry which is preliminary data.</text>
</comment>